<sequence>MGRSRQSKTSPGYGHHAHVSIFVAVDVQQGDVVFHRAS</sequence>
<evidence type="ECO:0000313" key="2">
    <source>
        <dbReference type="Proteomes" id="UP000013057"/>
    </source>
</evidence>
<comment type="caution">
    <text evidence="1">The sequence shown here is derived from an EMBL/GenBank/DDBJ whole genome shotgun (WGS) entry which is preliminary data.</text>
</comment>
<reference evidence="2" key="1">
    <citation type="journal article" date="2013" name="Genome">
        <title>Draft Genome Sequence of a Thermophilic Member of the Bacillaceae, Anoxybacillus flavithermus Strain Kn10, Isolated from the Kan-nawa Hot Spring in Japan.</title>
        <authorList>
            <person name="Matsutani M."/>
            <person name="Shirakihara Y."/>
            <person name="Imada K."/>
            <person name="Yakushi T."/>
            <person name="Matsushita K."/>
        </authorList>
    </citation>
    <scope>NUCLEOTIDE SEQUENCE [LARGE SCALE GENOMIC DNA]</scope>
    <source>
        <strain evidence="2">NBRC 109594</strain>
    </source>
</reference>
<evidence type="ECO:0000313" key="1">
    <source>
        <dbReference type="EMBL" id="GAC91767.1"/>
    </source>
</evidence>
<accession>R4G6Z0</accession>
<organism evidence="1 2">
    <name type="scientific">Anoxybacillus flavithermus NBRC 109594</name>
    <dbReference type="NCBI Taxonomy" id="1315967"/>
    <lineage>
        <taxon>Bacteria</taxon>
        <taxon>Bacillati</taxon>
        <taxon>Bacillota</taxon>
        <taxon>Bacilli</taxon>
        <taxon>Bacillales</taxon>
        <taxon>Anoxybacillaceae</taxon>
        <taxon>Anoxybacillus</taxon>
    </lineage>
</organism>
<dbReference type="Proteomes" id="UP000013057">
    <property type="component" value="Unassembled WGS sequence"/>
</dbReference>
<name>R4G6Z0_9BACL</name>
<protein>
    <submittedName>
        <fullName evidence="1">Transposase</fullName>
    </submittedName>
</protein>
<proteinExistence type="predicted"/>
<dbReference type="EMBL" id="BARH01000019">
    <property type="protein sequence ID" value="GAC91767.1"/>
    <property type="molecule type" value="Genomic_DNA"/>
</dbReference>
<dbReference type="AlphaFoldDB" id="R4G6Z0"/>
<gene>
    <name evidence="1" type="ORF">KN10_2203</name>
</gene>